<evidence type="ECO:0000256" key="7">
    <source>
        <dbReference type="ARBA" id="ARBA00039448"/>
    </source>
</evidence>
<dbReference type="EMBL" id="CP072755">
    <property type="protein sequence ID" value="QUC19876.1"/>
    <property type="molecule type" value="Genomic_DNA"/>
</dbReference>
<evidence type="ECO:0000256" key="3">
    <source>
        <dbReference type="ARBA" id="ARBA00022980"/>
    </source>
</evidence>
<dbReference type="InterPro" id="IPR051975">
    <property type="entry name" value="mtLSU_mL45"/>
</dbReference>
<keyword evidence="3" id="KW-0689">Ribosomal protein</keyword>
<dbReference type="SUPFAM" id="SSF54427">
    <property type="entry name" value="NTF2-like"/>
    <property type="match status" value="1"/>
</dbReference>
<evidence type="ECO:0000256" key="6">
    <source>
        <dbReference type="ARBA" id="ARBA00038073"/>
    </source>
</evidence>
<keyword evidence="12" id="KW-1185">Reference proteome</keyword>
<evidence type="ECO:0000256" key="8">
    <source>
        <dbReference type="ARBA" id="ARBA00043031"/>
    </source>
</evidence>
<evidence type="ECO:0000256" key="1">
    <source>
        <dbReference type="ARBA" id="ARBA00004173"/>
    </source>
</evidence>
<dbReference type="InterPro" id="IPR032710">
    <property type="entry name" value="NTF2-like_dom_sf"/>
</dbReference>
<dbReference type="KEGG" id="uvi:66064895"/>
<dbReference type="OrthoDB" id="19619at2759"/>
<dbReference type="AlphaFoldDB" id="A0A8E5MHF0"/>
<keyword evidence="5" id="KW-0687">Ribonucleoprotein</keyword>
<reference evidence="11" key="1">
    <citation type="submission" date="2020-03" db="EMBL/GenBank/DDBJ databases">
        <title>A mixture of massive structural variations and highly conserved coding sequences in Ustilaginoidea virens genome.</title>
        <authorList>
            <person name="Zhang K."/>
            <person name="Zhao Z."/>
            <person name="Zhang Z."/>
            <person name="Li Y."/>
            <person name="Hsiang T."/>
            <person name="Sun W."/>
        </authorList>
    </citation>
    <scope>NUCLEOTIDE SEQUENCE</scope>
    <source>
        <strain evidence="11">UV-8b</strain>
    </source>
</reference>
<feature type="region of interest" description="Disordered" evidence="9">
    <location>
        <begin position="1"/>
        <end position="31"/>
    </location>
</feature>
<dbReference type="GO" id="GO:0005840">
    <property type="term" value="C:ribosome"/>
    <property type="evidence" value="ECO:0007669"/>
    <property type="project" value="UniProtKB-KW"/>
</dbReference>
<keyword evidence="2" id="KW-0809">Transit peptide</keyword>
<dbReference type="PANTHER" id="PTHR28554:SF1">
    <property type="entry name" value="LARGE RIBOSOMAL SUBUNIT PROTEIN ML45"/>
    <property type="match status" value="1"/>
</dbReference>
<comment type="similarity">
    <text evidence="6">Belongs to the mitochondrion-specific ribosomal protein mL45 family.</text>
</comment>
<feature type="domain" description="Tim44-like" evidence="10">
    <location>
        <begin position="112"/>
        <end position="248"/>
    </location>
</feature>
<keyword evidence="4" id="KW-0496">Mitochondrion</keyword>
<dbReference type="GO" id="GO:1990904">
    <property type="term" value="C:ribonucleoprotein complex"/>
    <property type="evidence" value="ECO:0007669"/>
    <property type="project" value="UniProtKB-KW"/>
</dbReference>
<dbReference type="Proteomes" id="UP000027002">
    <property type="component" value="Chromosome 3"/>
</dbReference>
<evidence type="ECO:0000256" key="9">
    <source>
        <dbReference type="SAM" id="MobiDB-lite"/>
    </source>
</evidence>
<feature type="compositionally biased region" description="Polar residues" evidence="9">
    <location>
        <begin position="16"/>
        <end position="31"/>
    </location>
</feature>
<evidence type="ECO:0000313" key="12">
    <source>
        <dbReference type="Proteomes" id="UP000027002"/>
    </source>
</evidence>
<organism evidence="11 12">
    <name type="scientific">Ustilaginoidea virens</name>
    <name type="common">Rice false smut fungus</name>
    <name type="synonym">Villosiclava virens</name>
    <dbReference type="NCBI Taxonomy" id="1159556"/>
    <lineage>
        <taxon>Eukaryota</taxon>
        <taxon>Fungi</taxon>
        <taxon>Dikarya</taxon>
        <taxon>Ascomycota</taxon>
        <taxon>Pezizomycotina</taxon>
        <taxon>Sordariomycetes</taxon>
        <taxon>Hypocreomycetidae</taxon>
        <taxon>Hypocreales</taxon>
        <taxon>Clavicipitaceae</taxon>
        <taxon>Ustilaginoidea</taxon>
    </lineage>
</organism>
<evidence type="ECO:0000259" key="10">
    <source>
        <dbReference type="Pfam" id="PF04280"/>
    </source>
</evidence>
<evidence type="ECO:0000313" key="11">
    <source>
        <dbReference type="EMBL" id="QUC19876.1"/>
    </source>
</evidence>
<dbReference type="RefSeq" id="XP_042997549.1">
    <property type="nucleotide sequence ID" value="XM_043141615.1"/>
</dbReference>
<dbReference type="InterPro" id="IPR007379">
    <property type="entry name" value="Tim44-like_dom"/>
</dbReference>
<comment type="subcellular location">
    <subcellularLocation>
        <location evidence="1">Mitochondrion</location>
    </subcellularLocation>
</comment>
<dbReference type="GeneID" id="66064895"/>
<proteinExistence type="inferred from homology"/>
<name>A0A8E5MHF0_USTVR</name>
<dbReference type="GO" id="GO:0005739">
    <property type="term" value="C:mitochondrion"/>
    <property type="evidence" value="ECO:0007669"/>
    <property type="project" value="UniProtKB-SubCell"/>
</dbReference>
<evidence type="ECO:0000256" key="4">
    <source>
        <dbReference type="ARBA" id="ARBA00023128"/>
    </source>
</evidence>
<evidence type="ECO:0000256" key="5">
    <source>
        <dbReference type="ARBA" id="ARBA00023274"/>
    </source>
</evidence>
<dbReference type="PANTHER" id="PTHR28554">
    <property type="entry name" value="39S RIBOSOMAL PROTEIN L45, MITOCHONDRIAL"/>
    <property type="match status" value="1"/>
</dbReference>
<gene>
    <name evidence="11" type="ORF">UV8b_04117</name>
</gene>
<protein>
    <recommendedName>
        <fullName evidence="7">Large ribosomal subunit protein mL45</fullName>
    </recommendedName>
    <alternativeName>
        <fullName evidence="8">39S ribosomal protein L45, mitochondrial</fullName>
    </alternativeName>
</protein>
<accession>A0A8E5MHF0</accession>
<sequence>MPSRSALMRELDRASRQSANKMKKQPSMSQMQRSANAEFYHDGCGPLFPGTFISLPLARHPKPPYEFAQYSWARLKAWIAGTTSILGFKLQSMPSWTTRPRWKARRGQIAPTAKAMYREMLEAFAAGDKAALHSLCLGDFAKKLSAAIDRRDPKHGVRFQLLKYNSRLLYPRLMSHRIYPMNQFDKDLYTEQAVVAIASTQQASRYDTATGETVPGSLRLQDKMEYVVLSRQASSKTYETGSWRIWGTTSATTLETHLQEMAVVEREQAKQSGWDGSSSK</sequence>
<dbReference type="Pfam" id="PF04280">
    <property type="entry name" value="Tim44"/>
    <property type="match status" value="1"/>
</dbReference>
<dbReference type="Gene3D" id="3.10.450.240">
    <property type="match status" value="1"/>
</dbReference>
<evidence type="ECO:0000256" key="2">
    <source>
        <dbReference type="ARBA" id="ARBA00022946"/>
    </source>
</evidence>